<evidence type="ECO:0008006" key="4">
    <source>
        <dbReference type="Google" id="ProtNLM"/>
    </source>
</evidence>
<accession>A0ABX0TXI8</accession>
<keyword evidence="1" id="KW-1133">Transmembrane helix</keyword>
<protein>
    <recommendedName>
        <fullName evidence="4">IPTL-CTERM sorting domain-containing protein</fullName>
    </recommendedName>
</protein>
<evidence type="ECO:0000256" key="1">
    <source>
        <dbReference type="SAM" id="Phobius"/>
    </source>
</evidence>
<gene>
    <name evidence="2" type="ORF">FHS31_002508</name>
</gene>
<keyword evidence="1" id="KW-0472">Membrane</keyword>
<dbReference type="Proteomes" id="UP000727456">
    <property type="component" value="Unassembled WGS sequence"/>
</dbReference>
<dbReference type="EMBL" id="JAAOZC010000006">
    <property type="protein sequence ID" value="NIJ08884.1"/>
    <property type="molecule type" value="Genomic_DNA"/>
</dbReference>
<proteinExistence type="predicted"/>
<dbReference type="RefSeq" id="WP_167073965.1">
    <property type="nucleotide sequence ID" value="NZ_JAAOZC010000006.1"/>
</dbReference>
<comment type="caution">
    <text evidence="2">The sequence shown here is derived from an EMBL/GenBank/DDBJ whole genome shotgun (WGS) entry which is preliminary data.</text>
</comment>
<sequence>MKRIALLVLTAAMAIDVTQQAYNSNLLDAIAQRPSGQSVVRVVVQSPVMTTIEHWLFFFIGFGLLSLLMARRKPQVGPDILG</sequence>
<evidence type="ECO:0000313" key="2">
    <source>
        <dbReference type="EMBL" id="NIJ08884.1"/>
    </source>
</evidence>
<keyword evidence="3" id="KW-1185">Reference proteome</keyword>
<evidence type="ECO:0000313" key="3">
    <source>
        <dbReference type="Proteomes" id="UP000727456"/>
    </source>
</evidence>
<name>A0ABX0TXI8_9SPHN</name>
<keyword evidence="1" id="KW-0812">Transmembrane</keyword>
<feature type="transmembrane region" description="Helical" evidence="1">
    <location>
        <begin position="52"/>
        <end position="70"/>
    </location>
</feature>
<organism evidence="2 3">
    <name type="scientific">Sphingomonas vulcanisoli</name>
    <dbReference type="NCBI Taxonomy" id="1658060"/>
    <lineage>
        <taxon>Bacteria</taxon>
        <taxon>Pseudomonadati</taxon>
        <taxon>Pseudomonadota</taxon>
        <taxon>Alphaproteobacteria</taxon>
        <taxon>Sphingomonadales</taxon>
        <taxon>Sphingomonadaceae</taxon>
        <taxon>Sphingomonas</taxon>
    </lineage>
</organism>
<reference evidence="2 3" key="1">
    <citation type="submission" date="2020-03" db="EMBL/GenBank/DDBJ databases">
        <title>Genomic Encyclopedia of Type Strains, Phase III (KMG-III): the genomes of soil and plant-associated and newly described type strains.</title>
        <authorList>
            <person name="Whitman W."/>
        </authorList>
    </citation>
    <scope>NUCLEOTIDE SEQUENCE [LARGE SCALE GENOMIC DNA]</scope>
    <source>
        <strain evidence="2 3">CECT 8804</strain>
    </source>
</reference>